<evidence type="ECO:0000256" key="2">
    <source>
        <dbReference type="SAM" id="Phobius"/>
    </source>
</evidence>
<dbReference type="Gene3D" id="1.10.238.10">
    <property type="entry name" value="EF-hand"/>
    <property type="match status" value="1"/>
</dbReference>
<reference evidence="4" key="2">
    <citation type="submission" date="2018-05" db="EMBL/GenBank/DDBJ databases">
        <title>OgluRS3 (Oryza glumaepatula Reference Sequence Version 3).</title>
        <authorList>
            <person name="Zhang J."/>
            <person name="Kudrna D."/>
            <person name="Lee S."/>
            <person name="Talag J."/>
            <person name="Welchert J."/>
            <person name="Wing R.A."/>
        </authorList>
    </citation>
    <scope>NUCLEOTIDE SEQUENCE [LARGE SCALE GENOMIC DNA]</scope>
</reference>
<evidence type="ECO:0000259" key="3">
    <source>
        <dbReference type="PROSITE" id="PS50222"/>
    </source>
</evidence>
<sequence>MASSSPSPSRPLLRRVLSFREPLLLIPYIVGFIAAASSGFFYSYSSFLHSFARSLVPAAAAGAVVKCAYLSAAADSDEPCSSCGGEDDDVVAVVEEEEAAHLSKVEVEEIMERIGLGVSGHGEGLKARMGRDEVSRLFDADEPSFAEVRRAFAVFDGNADGFIDADDLRAALARLGFREDAAACRAMIAASCGSVDARMNLFQFVKFLETGLC</sequence>
<feature type="transmembrane region" description="Helical" evidence="2">
    <location>
        <begin position="23"/>
        <end position="44"/>
    </location>
</feature>
<dbReference type="SUPFAM" id="SSF47473">
    <property type="entry name" value="EF-hand"/>
    <property type="match status" value="1"/>
</dbReference>
<keyword evidence="2" id="KW-0472">Membrane</keyword>
<dbReference type="InterPro" id="IPR002048">
    <property type="entry name" value="EF_hand_dom"/>
</dbReference>
<keyword evidence="5" id="KW-1185">Reference proteome</keyword>
<dbReference type="InterPro" id="IPR018247">
    <property type="entry name" value="EF_Hand_1_Ca_BS"/>
</dbReference>
<reference evidence="4" key="1">
    <citation type="submission" date="2015-04" db="UniProtKB">
        <authorList>
            <consortium name="EnsemblPlants"/>
        </authorList>
    </citation>
    <scope>IDENTIFICATION</scope>
</reference>
<dbReference type="SMART" id="SM00054">
    <property type="entry name" value="EFh"/>
    <property type="match status" value="1"/>
</dbReference>
<dbReference type="PROSITE" id="PS00018">
    <property type="entry name" value="EF_HAND_1"/>
    <property type="match status" value="1"/>
</dbReference>
<dbReference type="PROSITE" id="PS50222">
    <property type="entry name" value="EF_HAND_2"/>
    <property type="match status" value="1"/>
</dbReference>
<dbReference type="HOGENOM" id="CLU_1296160_0_0_1"/>
<evidence type="ECO:0000313" key="4">
    <source>
        <dbReference type="EnsemblPlants" id="OGLUM07G23230.1"/>
    </source>
</evidence>
<accession>A0A0E0AN30</accession>
<dbReference type="EnsemblPlants" id="OGLUM07G23230.1">
    <property type="protein sequence ID" value="OGLUM07G23230.1"/>
    <property type="gene ID" value="OGLUM07G23230"/>
</dbReference>
<keyword evidence="1" id="KW-0106">Calcium</keyword>
<keyword evidence="2" id="KW-1133">Transmembrane helix</keyword>
<dbReference type="eggNOG" id="KOG0027">
    <property type="taxonomic scope" value="Eukaryota"/>
</dbReference>
<proteinExistence type="predicted"/>
<dbReference type="InterPro" id="IPR011992">
    <property type="entry name" value="EF-hand-dom_pair"/>
</dbReference>
<name>A0A0E0AN30_9ORYZ</name>
<protein>
    <recommendedName>
        <fullName evidence="3">EF-hand domain-containing protein</fullName>
    </recommendedName>
</protein>
<feature type="domain" description="EF-hand" evidence="3">
    <location>
        <begin position="143"/>
        <end position="178"/>
    </location>
</feature>
<dbReference type="Gramene" id="OGLUM07G23230.1">
    <property type="protein sequence ID" value="OGLUM07G23230.1"/>
    <property type="gene ID" value="OGLUM07G23230"/>
</dbReference>
<dbReference type="Pfam" id="PF13405">
    <property type="entry name" value="EF-hand_6"/>
    <property type="match status" value="1"/>
</dbReference>
<evidence type="ECO:0000313" key="5">
    <source>
        <dbReference type="Proteomes" id="UP000026961"/>
    </source>
</evidence>
<organism evidence="4">
    <name type="scientific">Oryza glumipatula</name>
    <dbReference type="NCBI Taxonomy" id="40148"/>
    <lineage>
        <taxon>Eukaryota</taxon>
        <taxon>Viridiplantae</taxon>
        <taxon>Streptophyta</taxon>
        <taxon>Embryophyta</taxon>
        <taxon>Tracheophyta</taxon>
        <taxon>Spermatophyta</taxon>
        <taxon>Magnoliopsida</taxon>
        <taxon>Liliopsida</taxon>
        <taxon>Poales</taxon>
        <taxon>Poaceae</taxon>
        <taxon>BOP clade</taxon>
        <taxon>Oryzoideae</taxon>
        <taxon>Oryzeae</taxon>
        <taxon>Oryzinae</taxon>
        <taxon>Oryza</taxon>
    </lineage>
</organism>
<dbReference type="Proteomes" id="UP000026961">
    <property type="component" value="Chromosome 7"/>
</dbReference>
<dbReference type="AlphaFoldDB" id="A0A0E0AN30"/>
<evidence type="ECO:0000256" key="1">
    <source>
        <dbReference type="ARBA" id="ARBA00022837"/>
    </source>
</evidence>
<keyword evidence="2" id="KW-0812">Transmembrane</keyword>
<dbReference type="STRING" id="40148.A0A0E0AN30"/>
<dbReference type="GO" id="GO:0005509">
    <property type="term" value="F:calcium ion binding"/>
    <property type="evidence" value="ECO:0007669"/>
    <property type="project" value="InterPro"/>
</dbReference>